<feature type="compositionally biased region" description="Low complexity" evidence="1">
    <location>
        <begin position="1"/>
        <end position="13"/>
    </location>
</feature>
<accession>A0ABP7UAM9</accession>
<organism evidence="2 3">
    <name type="scientific">Flavobacterium cheonhonense</name>
    <dbReference type="NCBI Taxonomy" id="706185"/>
    <lineage>
        <taxon>Bacteria</taxon>
        <taxon>Pseudomonadati</taxon>
        <taxon>Bacteroidota</taxon>
        <taxon>Flavobacteriia</taxon>
        <taxon>Flavobacteriales</taxon>
        <taxon>Flavobacteriaceae</taxon>
        <taxon>Flavobacterium</taxon>
    </lineage>
</organism>
<protein>
    <recommendedName>
        <fullName evidence="4">Lipocalin-like domain-containing protein</fullName>
    </recommendedName>
</protein>
<dbReference type="EMBL" id="BAABCR010000015">
    <property type="protein sequence ID" value="GAA4037859.1"/>
    <property type="molecule type" value="Genomic_DNA"/>
</dbReference>
<keyword evidence="3" id="KW-1185">Reference proteome</keyword>
<proteinExistence type="predicted"/>
<comment type="caution">
    <text evidence="2">The sequence shown here is derived from an EMBL/GenBank/DDBJ whole genome shotgun (WGS) entry which is preliminary data.</text>
</comment>
<evidence type="ECO:0000313" key="3">
    <source>
        <dbReference type="Proteomes" id="UP001500968"/>
    </source>
</evidence>
<name>A0ABP7UAM9_9FLAO</name>
<evidence type="ECO:0008006" key="4">
    <source>
        <dbReference type="Google" id="ProtNLM"/>
    </source>
</evidence>
<feature type="region of interest" description="Disordered" evidence="1">
    <location>
        <begin position="1"/>
        <end position="20"/>
    </location>
</feature>
<evidence type="ECO:0000256" key="1">
    <source>
        <dbReference type="SAM" id="MobiDB-lite"/>
    </source>
</evidence>
<evidence type="ECO:0000313" key="2">
    <source>
        <dbReference type="EMBL" id="GAA4037859.1"/>
    </source>
</evidence>
<sequence>MCSSDDNSSSSQDPTPVINAATQGTWRVTSYVDSGTDETNHFTGYNFTFSNGGVLTATNGSNTVTGTWSVLNDDSNDDSPSNDLDFNIGFTAPANFADLTDDWDIVTYSDTTISLIDISGGNGGTDTLVFTKN</sequence>
<dbReference type="Proteomes" id="UP001500968">
    <property type="component" value="Unassembled WGS sequence"/>
</dbReference>
<gene>
    <name evidence="2" type="ORF">GCM10022386_24650</name>
</gene>
<reference evidence="3" key="1">
    <citation type="journal article" date="2019" name="Int. J. Syst. Evol. Microbiol.">
        <title>The Global Catalogue of Microorganisms (GCM) 10K type strain sequencing project: providing services to taxonomists for standard genome sequencing and annotation.</title>
        <authorList>
            <consortium name="The Broad Institute Genomics Platform"/>
            <consortium name="The Broad Institute Genome Sequencing Center for Infectious Disease"/>
            <person name="Wu L."/>
            <person name="Ma J."/>
        </authorList>
    </citation>
    <scope>NUCLEOTIDE SEQUENCE [LARGE SCALE GENOMIC DNA]</scope>
    <source>
        <strain evidence="3">JCM 17064</strain>
    </source>
</reference>